<dbReference type="AlphaFoldDB" id="A0A067MRN6"/>
<dbReference type="EMBL" id="KL198021">
    <property type="protein sequence ID" value="KDQ18393.1"/>
    <property type="molecule type" value="Genomic_DNA"/>
</dbReference>
<dbReference type="CDD" id="cd00201">
    <property type="entry name" value="WW"/>
    <property type="match status" value="1"/>
</dbReference>
<keyword evidence="4" id="KW-1185">Reference proteome</keyword>
<proteinExistence type="predicted"/>
<dbReference type="InterPro" id="IPR001202">
    <property type="entry name" value="WW_dom"/>
</dbReference>
<feature type="transmembrane region" description="Helical" evidence="1">
    <location>
        <begin position="408"/>
        <end position="430"/>
    </location>
</feature>
<feature type="transmembrane region" description="Helical" evidence="1">
    <location>
        <begin position="464"/>
        <end position="489"/>
    </location>
</feature>
<reference evidence="4" key="1">
    <citation type="journal article" date="2014" name="Proc. Natl. Acad. Sci. U.S.A.">
        <title>Extensive sampling of basidiomycete genomes demonstrates inadequacy of the white-rot/brown-rot paradigm for wood decay fungi.</title>
        <authorList>
            <person name="Riley R."/>
            <person name="Salamov A.A."/>
            <person name="Brown D.W."/>
            <person name="Nagy L.G."/>
            <person name="Floudas D."/>
            <person name="Held B.W."/>
            <person name="Levasseur A."/>
            <person name="Lombard V."/>
            <person name="Morin E."/>
            <person name="Otillar R."/>
            <person name="Lindquist E.A."/>
            <person name="Sun H."/>
            <person name="LaButti K.M."/>
            <person name="Schmutz J."/>
            <person name="Jabbour D."/>
            <person name="Luo H."/>
            <person name="Baker S.E."/>
            <person name="Pisabarro A.G."/>
            <person name="Walton J.D."/>
            <person name="Blanchette R.A."/>
            <person name="Henrissat B."/>
            <person name="Martin F."/>
            <person name="Cullen D."/>
            <person name="Hibbett D.S."/>
            <person name="Grigoriev I.V."/>
        </authorList>
    </citation>
    <scope>NUCLEOTIDE SEQUENCE [LARGE SCALE GENOMIC DNA]</scope>
    <source>
        <strain evidence="4">FD-172 SS1</strain>
    </source>
</reference>
<feature type="domain" description="WW" evidence="2">
    <location>
        <begin position="112"/>
        <end position="132"/>
    </location>
</feature>
<keyword evidence="1" id="KW-0472">Membrane</keyword>
<evidence type="ECO:0000259" key="2">
    <source>
        <dbReference type="PROSITE" id="PS50020"/>
    </source>
</evidence>
<evidence type="ECO:0000313" key="4">
    <source>
        <dbReference type="Proteomes" id="UP000027195"/>
    </source>
</evidence>
<dbReference type="Proteomes" id="UP000027195">
    <property type="component" value="Unassembled WGS sequence"/>
</dbReference>
<dbReference type="InParanoid" id="A0A067MRN6"/>
<dbReference type="STRING" id="930990.A0A067MRN6"/>
<keyword evidence="1" id="KW-0812">Transmembrane</keyword>
<sequence length="587" mass="65758">MKHQGEPSSLLPIFQSPTYDTHASVSLDTRPLRTLSQDEKTLYSTELSIDVSQEKEPAPPTGALPLIIENAAQTLQLVPFPPSENPRYDNNVHFIGEDVKEIAMGPRILRPHGVPTGWEVLIHPEGKPYYFNQAMNIATHANVSKDENLNKIKEAKEMIYKLGAPASLGYELIIELPQECLCSYYFVDHQNLTIFWAEKTTPDQFHLERFKSQTQCDLWLQKEYWHHLHNFPLHNRLPEDAVPTLVNALLYGGVDQASSRTSMFAFTADQRETFLSALQTYKNSDELVLDGHRTSTVARIWSLLATSRFLCHHGHEAARIDTAQLVGPARKATWALRLLQIFSYIAMFNIPSIHHSHLERLWLGKIVLSRDWEKFAERLLAGWREITLLATILLLANTSFCSVSNLDFGITLSIWISAVFAIGSIATALWHTRQYRDVLHASALDVANYLASVDSQSLGLLPLAVLYSLPYTFLVWSIVSFAIAILVFALQNFWGSNSGKAAIISMCGIAALLIIYSAYFASRSIRPRDSVPWLGAWKSRTGDSRTPPTPERALQAPSRWRPALRIGRSAGAATDIEARGTGMKAAV</sequence>
<dbReference type="PROSITE" id="PS50020">
    <property type="entry name" value="WW_DOMAIN_2"/>
    <property type="match status" value="1"/>
</dbReference>
<feature type="transmembrane region" description="Helical" evidence="1">
    <location>
        <begin position="501"/>
        <end position="521"/>
    </location>
</feature>
<evidence type="ECO:0000256" key="1">
    <source>
        <dbReference type="SAM" id="Phobius"/>
    </source>
</evidence>
<protein>
    <recommendedName>
        <fullName evidence="2">WW domain-containing protein</fullName>
    </recommendedName>
</protein>
<organism evidence="3 4">
    <name type="scientific">Botryobasidium botryosum (strain FD-172 SS1)</name>
    <dbReference type="NCBI Taxonomy" id="930990"/>
    <lineage>
        <taxon>Eukaryota</taxon>
        <taxon>Fungi</taxon>
        <taxon>Dikarya</taxon>
        <taxon>Basidiomycota</taxon>
        <taxon>Agaricomycotina</taxon>
        <taxon>Agaricomycetes</taxon>
        <taxon>Cantharellales</taxon>
        <taxon>Botryobasidiaceae</taxon>
        <taxon>Botryobasidium</taxon>
    </lineage>
</organism>
<evidence type="ECO:0000313" key="3">
    <source>
        <dbReference type="EMBL" id="KDQ18393.1"/>
    </source>
</evidence>
<accession>A0A067MRN6</accession>
<name>A0A067MRN6_BOTB1</name>
<gene>
    <name evidence="3" type="ORF">BOTBODRAFT_641516</name>
</gene>
<dbReference type="OrthoDB" id="2657661at2759"/>
<dbReference type="HOGENOM" id="CLU_015091_2_1_1"/>
<keyword evidence="1" id="KW-1133">Transmembrane helix</keyword>